<proteinExistence type="predicted"/>
<dbReference type="NCBIfam" id="TIGR00847">
    <property type="entry name" value="ccoS"/>
    <property type="match status" value="1"/>
</dbReference>
<sequence>MESLFILIPLSLLLVGLLAWILHWSVKSGQFDDLNGPGESILMDDDLPSPRKVSEDSQK</sequence>
<protein>
    <submittedName>
        <fullName evidence="1">Cytochrome oxidase maturation protein, cbb3-type</fullName>
    </submittedName>
</protein>
<dbReference type="KEGG" id="pwu:A8O14_08130"/>
<dbReference type="STRING" id="1743168.A8O14_08130"/>
<accession>A0A191UGA7</accession>
<name>A0A191UGA7_9BURK</name>
<dbReference type="OrthoDB" id="9802763at2"/>
<dbReference type="EMBL" id="CP015922">
    <property type="protein sequence ID" value="ANJ00045.1"/>
    <property type="molecule type" value="Genomic_DNA"/>
</dbReference>
<evidence type="ECO:0000313" key="2">
    <source>
        <dbReference type="Proteomes" id="UP000078463"/>
    </source>
</evidence>
<gene>
    <name evidence="1" type="ORF">A8O14_08130</name>
</gene>
<keyword evidence="2" id="KW-1185">Reference proteome</keyword>
<dbReference type="InterPro" id="IPR004714">
    <property type="entry name" value="Cyt_oxidase_maturation_cbb3"/>
</dbReference>
<dbReference type="RefSeq" id="WP_068949052.1">
    <property type="nucleotide sequence ID" value="NZ_CP015922.1"/>
</dbReference>
<dbReference type="Proteomes" id="UP000078463">
    <property type="component" value="Chromosome"/>
</dbReference>
<dbReference type="AlphaFoldDB" id="A0A191UGA7"/>
<reference evidence="2" key="1">
    <citation type="submission" date="2016-05" db="EMBL/GenBank/DDBJ databases">
        <title>Polynucleobacter sp. QLW-P1FAT50C-4 genome.</title>
        <authorList>
            <person name="Hahn M.W."/>
        </authorList>
    </citation>
    <scope>NUCLEOTIDE SEQUENCE [LARGE SCALE GENOMIC DNA]</scope>
    <source>
        <strain evidence="2">QLW-P1FAT50C-4</strain>
    </source>
</reference>
<organism evidence="1 2">
    <name type="scientific">Polynucleobacter wuianus</name>
    <dbReference type="NCBI Taxonomy" id="1743168"/>
    <lineage>
        <taxon>Bacteria</taxon>
        <taxon>Pseudomonadati</taxon>
        <taxon>Pseudomonadota</taxon>
        <taxon>Betaproteobacteria</taxon>
        <taxon>Burkholderiales</taxon>
        <taxon>Burkholderiaceae</taxon>
        <taxon>Polynucleobacter</taxon>
    </lineage>
</organism>
<dbReference type="PANTHER" id="PTHR41532:SF1">
    <property type="entry name" value="FIXS PROTEIN"/>
    <property type="match status" value="1"/>
</dbReference>
<dbReference type="PANTHER" id="PTHR41532">
    <property type="entry name" value="FIXS PROTEIN"/>
    <property type="match status" value="1"/>
</dbReference>
<dbReference type="Pfam" id="PF03597">
    <property type="entry name" value="FixS"/>
    <property type="match status" value="1"/>
</dbReference>
<evidence type="ECO:0000313" key="1">
    <source>
        <dbReference type="EMBL" id="ANJ00045.1"/>
    </source>
</evidence>